<name>A0ABW6ZUY0_9HYPH</name>
<evidence type="ECO:0000313" key="4">
    <source>
        <dbReference type="Proteomes" id="UP001604002"/>
    </source>
</evidence>
<dbReference type="RefSeq" id="WP_393991505.1">
    <property type="nucleotide sequence ID" value="NZ_JBAFVH010000002.1"/>
</dbReference>
<evidence type="ECO:0000259" key="1">
    <source>
        <dbReference type="Pfam" id="PF25678"/>
    </source>
</evidence>
<dbReference type="EMBL" id="JBAFVH010000002">
    <property type="protein sequence ID" value="MFG1371523.1"/>
    <property type="molecule type" value="Genomic_DNA"/>
</dbReference>
<dbReference type="InterPro" id="IPR057707">
    <property type="entry name" value="DUF7947"/>
</dbReference>
<sequence>MDTASAGTKDAIGSQIIIRFDGLDAERHEIELSALATSLSGISRIVGVSANFAATQKLNLHQDALSVRVYATPPEAHCFELFVWVKWAAEQPLISATVAGLTVVLVTYVFKRAAGQKEEMRQLRGALDEAIKQLGTRDQPIVDRLLETIDKMADALRPAARKAVAPIGETAATLTIGSVDGAQKAVVGQAEKEAITSASPVEVDVERGYLIRITELDMDTGSCKVAMDAEPDARYAARITDPAFSAPNNRYVMAMAAKSTLNVRAKATLKDGEIDRLFISDAAP</sequence>
<proteinExistence type="predicted"/>
<comment type="caution">
    <text evidence="3">The sequence shown here is derived from an EMBL/GenBank/DDBJ whole genome shotgun (WGS) entry which is preliminary data.</text>
</comment>
<gene>
    <name evidence="3" type="ORF">V5F32_05040</name>
</gene>
<evidence type="ECO:0000313" key="3">
    <source>
        <dbReference type="EMBL" id="MFG1371523.1"/>
    </source>
</evidence>
<dbReference type="Proteomes" id="UP001604002">
    <property type="component" value="Unassembled WGS sequence"/>
</dbReference>
<dbReference type="Pfam" id="PF25678">
    <property type="entry name" value="DUF7946"/>
    <property type="match status" value="1"/>
</dbReference>
<organism evidence="3 4">
    <name type="scientific">Xanthobacter oligotrophicus</name>
    <dbReference type="NCBI Taxonomy" id="2607286"/>
    <lineage>
        <taxon>Bacteria</taxon>
        <taxon>Pseudomonadati</taxon>
        <taxon>Pseudomonadota</taxon>
        <taxon>Alphaproteobacteria</taxon>
        <taxon>Hyphomicrobiales</taxon>
        <taxon>Xanthobacteraceae</taxon>
        <taxon>Xanthobacter</taxon>
    </lineage>
</organism>
<accession>A0ABW6ZUY0</accession>
<keyword evidence="4" id="KW-1185">Reference proteome</keyword>
<feature type="domain" description="DUF7946" evidence="1">
    <location>
        <begin position="17"/>
        <end position="195"/>
    </location>
</feature>
<evidence type="ECO:0000259" key="2">
    <source>
        <dbReference type="Pfam" id="PF25679"/>
    </source>
</evidence>
<reference evidence="3 4" key="1">
    <citation type="submission" date="2024-02" db="EMBL/GenBank/DDBJ databases">
        <title>Expansion and revision of Xanthobacter and proposal of Roseixanthobacter gen. nov.</title>
        <authorList>
            <person name="Soltysiak M.P.M."/>
            <person name="Jalihal A."/>
            <person name="Ory A."/>
            <person name="Chrisophersen C."/>
            <person name="Lee A.D."/>
            <person name="Boulton J."/>
            <person name="Springer M."/>
        </authorList>
    </citation>
    <scope>NUCLEOTIDE SEQUENCE [LARGE SCALE GENOMIC DNA]</scope>
    <source>
        <strain evidence="3 4">23A</strain>
    </source>
</reference>
<feature type="domain" description="DUF7947" evidence="2">
    <location>
        <begin position="209"/>
        <end position="282"/>
    </location>
</feature>
<evidence type="ECO:0008006" key="5">
    <source>
        <dbReference type="Google" id="ProtNLM"/>
    </source>
</evidence>
<dbReference type="Pfam" id="PF25679">
    <property type="entry name" value="DUF7947"/>
    <property type="match status" value="1"/>
</dbReference>
<protein>
    <recommendedName>
        <fullName evidence="5">HAMP domain-containing protein</fullName>
    </recommendedName>
</protein>
<dbReference type="InterPro" id="IPR057706">
    <property type="entry name" value="DUF7946"/>
</dbReference>